<evidence type="ECO:0000313" key="1">
    <source>
        <dbReference type="EMBL" id="KAF1752877.1"/>
    </source>
</evidence>
<protein>
    <submittedName>
        <fullName evidence="1">Uncharacterized protein</fullName>
    </submittedName>
</protein>
<reference evidence="1 2" key="1">
    <citation type="submission" date="2019-12" db="EMBL/GenBank/DDBJ databases">
        <title>Chromosome-level assembly of the Caenorhabditis remanei genome.</title>
        <authorList>
            <person name="Teterina A.A."/>
            <person name="Willis J.H."/>
            <person name="Phillips P.C."/>
        </authorList>
    </citation>
    <scope>NUCLEOTIDE SEQUENCE [LARGE SCALE GENOMIC DNA]</scope>
    <source>
        <strain evidence="1 2">PX506</strain>
        <tissue evidence="1">Whole organism</tissue>
    </source>
</reference>
<dbReference type="KEGG" id="crq:GCK72_019432"/>
<dbReference type="AlphaFoldDB" id="A0A6A5GC98"/>
<evidence type="ECO:0000313" key="2">
    <source>
        <dbReference type="Proteomes" id="UP000483820"/>
    </source>
</evidence>
<sequence length="106" mass="12645">MSTQEIVYHQQKIDQIVRKLVDLDLELENVRETLQELSPNPGDPVANQIRKNCERLVEFLWAFRRNLLNQKIISEHMVEILEVDYHLESEIAGLQLERQILRDHRC</sequence>
<name>A0A6A5GC98_CAERE</name>
<dbReference type="EMBL" id="WUAV01000005">
    <property type="protein sequence ID" value="KAF1752877.1"/>
    <property type="molecule type" value="Genomic_DNA"/>
</dbReference>
<dbReference type="RefSeq" id="XP_003115871.2">
    <property type="nucleotide sequence ID" value="XM_003115823.2"/>
</dbReference>
<dbReference type="CTD" id="9839196"/>
<dbReference type="Proteomes" id="UP000483820">
    <property type="component" value="Chromosome V"/>
</dbReference>
<organism evidence="1 2">
    <name type="scientific">Caenorhabditis remanei</name>
    <name type="common">Caenorhabditis vulgaris</name>
    <dbReference type="NCBI Taxonomy" id="31234"/>
    <lineage>
        <taxon>Eukaryota</taxon>
        <taxon>Metazoa</taxon>
        <taxon>Ecdysozoa</taxon>
        <taxon>Nematoda</taxon>
        <taxon>Chromadorea</taxon>
        <taxon>Rhabditida</taxon>
        <taxon>Rhabditina</taxon>
        <taxon>Rhabditomorpha</taxon>
        <taxon>Rhabditoidea</taxon>
        <taxon>Rhabditidae</taxon>
        <taxon>Peloderinae</taxon>
        <taxon>Caenorhabditis</taxon>
    </lineage>
</organism>
<comment type="caution">
    <text evidence="1">The sequence shown here is derived from an EMBL/GenBank/DDBJ whole genome shotgun (WGS) entry which is preliminary data.</text>
</comment>
<proteinExistence type="predicted"/>
<accession>A0A6A5GC98</accession>
<dbReference type="GeneID" id="9839196"/>
<gene>
    <name evidence="1" type="ORF">GCK72_019432</name>
</gene>